<evidence type="ECO:0000256" key="2">
    <source>
        <dbReference type="SAM" id="SignalP"/>
    </source>
</evidence>
<dbReference type="GO" id="GO:0005615">
    <property type="term" value="C:extracellular space"/>
    <property type="evidence" value="ECO:0007669"/>
    <property type="project" value="TreeGrafter"/>
</dbReference>
<protein>
    <recommendedName>
        <fullName evidence="3">Peptidase M14 domain-containing protein</fullName>
    </recommendedName>
</protein>
<keyword evidence="2" id="KW-0732">Signal</keyword>
<keyword evidence="5" id="KW-1185">Reference proteome</keyword>
<dbReference type="Gene3D" id="3.40.630.10">
    <property type="entry name" value="Zn peptidases"/>
    <property type="match status" value="1"/>
</dbReference>
<dbReference type="PANTHER" id="PTHR11532">
    <property type="entry name" value="PROTEASE M14 CARBOXYPEPTIDASE"/>
    <property type="match status" value="1"/>
</dbReference>
<dbReference type="Proteomes" id="UP000551758">
    <property type="component" value="Unassembled WGS sequence"/>
</dbReference>
<dbReference type="InterPro" id="IPR000834">
    <property type="entry name" value="Peptidase_M14"/>
</dbReference>
<dbReference type="Pfam" id="PF00246">
    <property type="entry name" value="Peptidase_M14"/>
    <property type="match status" value="1"/>
</dbReference>
<dbReference type="EMBL" id="JACDTQ010000370">
    <property type="protein sequence ID" value="KAF5928278.1"/>
    <property type="molecule type" value="Genomic_DNA"/>
</dbReference>
<dbReference type="AlphaFoldDB" id="A0A7J7FK45"/>
<reference evidence="4 5" key="1">
    <citation type="journal article" date="2020" name="Mol. Biol. Evol.">
        <title>Interspecific Gene Flow and the Evolution of Specialization in Black and White Rhinoceros.</title>
        <authorList>
            <person name="Moodley Y."/>
            <person name="Westbury M.V."/>
            <person name="Russo I.M."/>
            <person name="Gopalakrishnan S."/>
            <person name="Rakotoarivelo A."/>
            <person name="Olsen R.A."/>
            <person name="Prost S."/>
            <person name="Tunstall T."/>
            <person name="Ryder O.A."/>
            <person name="Dalen L."/>
            <person name="Bruford M.W."/>
        </authorList>
    </citation>
    <scope>NUCLEOTIDE SEQUENCE [LARGE SCALE GENOMIC DNA]</scope>
    <source>
        <strain evidence="4">SBR-YM</strain>
        <tissue evidence="4">Skin</tissue>
    </source>
</reference>
<organism evidence="4 5">
    <name type="scientific">Diceros bicornis minor</name>
    <name type="common">South-central black rhinoceros</name>
    <dbReference type="NCBI Taxonomy" id="77932"/>
    <lineage>
        <taxon>Eukaryota</taxon>
        <taxon>Metazoa</taxon>
        <taxon>Chordata</taxon>
        <taxon>Craniata</taxon>
        <taxon>Vertebrata</taxon>
        <taxon>Euteleostomi</taxon>
        <taxon>Mammalia</taxon>
        <taxon>Eutheria</taxon>
        <taxon>Laurasiatheria</taxon>
        <taxon>Perissodactyla</taxon>
        <taxon>Rhinocerotidae</taxon>
        <taxon>Diceros</taxon>
    </lineage>
</organism>
<feature type="chain" id="PRO_5029494335" description="Peptidase M14 domain-containing protein" evidence="2">
    <location>
        <begin position="18"/>
        <end position="146"/>
    </location>
</feature>
<gene>
    <name evidence="4" type="ORF">HPG69_014883</name>
</gene>
<name>A0A7J7FK45_DICBM</name>
<sequence>MDRARLWLGLLLPLVAALDFRYHHQAEMEAFLKAVARNYSSITHLHSIGKSVRANPHGHPRHTTGTCVKPQSSLVILKDNLFFYLFLPCEGRNLWVLVVGRFPKEHRIGIPEFKYVANMHGDEVCMRLGYRKCHQRNFPSGLWSST</sequence>
<proteinExistence type="inferred from homology"/>
<dbReference type="GO" id="GO:0006518">
    <property type="term" value="P:peptide metabolic process"/>
    <property type="evidence" value="ECO:0007669"/>
    <property type="project" value="TreeGrafter"/>
</dbReference>
<dbReference type="GO" id="GO:0016485">
    <property type="term" value="P:protein processing"/>
    <property type="evidence" value="ECO:0007669"/>
    <property type="project" value="TreeGrafter"/>
</dbReference>
<dbReference type="GO" id="GO:0008270">
    <property type="term" value="F:zinc ion binding"/>
    <property type="evidence" value="ECO:0007669"/>
    <property type="project" value="InterPro"/>
</dbReference>
<comment type="similarity">
    <text evidence="1">Belongs to the peptidase M14 family.</text>
</comment>
<dbReference type="SUPFAM" id="SSF53187">
    <property type="entry name" value="Zn-dependent exopeptidases"/>
    <property type="match status" value="1"/>
</dbReference>
<evidence type="ECO:0000259" key="3">
    <source>
        <dbReference type="Pfam" id="PF00246"/>
    </source>
</evidence>
<evidence type="ECO:0000256" key="1">
    <source>
        <dbReference type="ARBA" id="ARBA00005988"/>
    </source>
</evidence>
<comment type="caution">
    <text evidence="4">The sequence shown here is derived from an EMBL/GenBank/DDBJ whole genome shotgun (WGS) entry which is preliminary data.</text>
</comment>
<feature type="signal peptide" evidence="2">
    <location>
        <begin position="1"/>
        <end position="17"/>
    </location>
</feature>
<dbReference type="PANTHER" id="PTHR11532:SF84">
    <property type="entry name" value="CARBOXYPEPTIDASE M"/>
    <property type="match status" value="1"/>
</dbReference>
<evidence type="ECO:0000313" key="4">
    <source>
        <dbReference type="EMBL" id="KAF5928278.1"/>
    </source>
</evidence>
<dbReference type="GO" id="GO:0004181">
    <property type="term" value="F:metallocarboxypeptidase activity"/>
    <property type="evidence" value="ECO:0007669"/>
    <property type="project" value="InterPro"/>
</dbReference>
<accession>A0A7J7FK45</accession>
<feature type="domain" description="Peptidase M14" evidence="3">
    <location>
        <begin position="90"/>
        <end position="124"/>
    </location>
</feature>
<dbReference type="InterPro" id="IPR050753">
    <property type="entry name" value="Peptidase_M14_domain"/>
</dbReference>
<evidence type="ECO:0000313" key="5">
    <source>
        <dbReference type="Proteomes" id="UP000551758"/>
    </source>
</evidence>